<evidence type="ECO:0000256" key="4">
    <source>
        <dbReference type="ARBA" id="ARBA00023002"/>
    </source>
</evidence>
<gene>
    <name evidence="9" type="ORF">PEVE_00003625</name>
</gene>
<dbReference type="SUPFAM" id="SSF50129">
    <property type="entry name" value="GroES-like"/>
    <property type="match status" value="3"/>
</dbReference>
<evidence type="ECO:0000313" key="9">
    <source>
        <dbReference type="EMBL" id="CAH3160487.1"/>
    </source>
</evidence>
<evidence type="ECO:0008006" key="11">
    <source>
        <dbReference type="Google" id="ProtNLM"/>
    </source>
</evidence>
<proteinExistence type="inferred from homology"/>
<evidence type="ECO:0000256" key="1">
    <source>
        <dbReference type="ARBA" id="ARBA00001947"/>
    </source>
</evidence>
<comment type="similarity">
    <text evidence="6">Belongs to the zinc-containing alcohol dehydrogenase family.</text>
</comment>
<keyword evidence="2 6" id="KW-0479">Metal-binding</keyword>
<organism evidence="9 10">
    <name type="scientific">Porites evermanni</name>
    <dbReference type="NCBI Taxonomy" id="104178"/>
    <lineage>
        <taxon>Eukaryota</taxon>
        <taxon>Metazoa</taxon>
        <taxon>Cnidaria</taxon>
        <taxon>Anthozoa</taxon>
        <taxon>Hexacorallia</taxon>
        <taxon>Scleractinia</taxon>
        <taxon>Fungiina</taxon>
        <taxon>Poritidae</taxon>
        <taxon>Porites</taxon>
    </lineage>
</organism>
<evidence type="ECO:0000256" key="5">
    <source>
        <dbReference type="ARBA" id="ARBA00023027"/>
    </source>
</evidence>
<keyword evidence="5" id="KW-0520">NAD</keyword>
<evidence type="ECO:0000256" key="6">
    <source>
        <dbReference type="RuleBase" id="RU361277"/>
    </source>
</evidence>
<dbReference type="InterPro" id="IPR036291">
    <property type="entry name" value="NAD(P)-bd_dom_sf"/>
</dbReference>
<dbReference type="PANTHER" id="PTHR43880:SF12">
    <property type="entry name" value="ALCOHOL DEHYDROGENASE CLASS-3"/>
    <property type="match status" value="1"/>
</dbReference>
<dbReference type="InterPro" id="IPR013149">
    <property type="entry name" value="ADH-like_C"/>
</dbReference>
<dbReference type="PANTHER" id="PTHR43880">
    <property type="entry name" value="ALCOHOL DEHYDROGENASE"/>
    <property type="match status" value="1"/>
</dbReference>
<dbReference type="Gene3D" id="3.40.50.720">
    <property type="entry name" value="NAD(P)-binding Rossmann-like Domain"/>
    <property type="match status" value="1"/>
</dbReference>
<dbReference type="PROSITE" id="PS00059">
    <property type="entry name" value="ADH_ZINC"/>
    <property type="match status" value="1"/>
</dbReference>
<dbReference type="EMBL" id="CALNXI010001217">
    <property type="protein sequence ID" value="CAH3160487.1"/>
    <property type="molecule type" value="Genomic_DNA"/>
</dbReference>
<keyword evidence="10" id="KW-1185">Reference proteome</keyword>
<dbReference type="InterPro" id="IPR011032">
    <property type="entry name" value="GroES-like_sf"/>
</dbReference>
<evidence type="ECO:0000313" key="10">
    <source>
        <dbReference type="Proteomes" id="UP001159427"/>
    </source>
</evidence>
<comment type="cofactor">
    <cofactor evidence="1 6">
        <name>Zn(2+)</name>
        <dbReference type="ChEBI" id="CHEBI:29105"/>
    </cofactor>
</comment>
<dbReference type="SUPFAM" id="SSF51735">
    <property type="entry name" value="NAD(P)-binding Rossmann-fold domains"/>
    <property type="match status" value="1"/>
</dbReference>
<reference evidence="9 10" key="1">
    <citation type="submission" date="2022-05" db="EMBL/GenBank/DDBJ databases">
        <authorList>
            <consortium name="Genoscope - CEA"/>
            <person name="William W."/>
        </authorList>
    </citation>
    <scope>NUCLEOTIDE SEQUENCE [LARGE SCALE GENOMIC DNA]</scope>
</reference>
<dbReference type="Pfam" id="PF08240">
    <property type="entry name" value="ADH_N"/>
    <property type="match status" value="1"/>
</dbReference>
<evidence type="ECO:0000259" key="7">
    <source>
        <dbReference type="Pfam" id="PF00107"/>
    </source>
</evidence>
<comment type="caution">
    <text evidence="9">The sequence shown here is derived from an EMBL/GenBank/DDBJ whole genome shotgun (WGS) entry which is preliminary data.</text>
</comment>
<evidence type="ECO:0000256" key="2">
    <source>
        <dbReference type="ARBA" id="ARBA00022723"/>
    </source>
</evidence>
<feature type="domain" description="Alcohol dehydrogenase-like C-terminal" evidence="7">
    <location>
        <begin position="254"/>
        <end position="377"/>
    </location>
</feature>
<feature type="domain" description="Alcohol dehydrogenase-like N-terminal" evidence="8">
    <location>
        <begin position="35"/>
        <end position="105"/>
    </location>
</feature>
<dbReference type="InterPro" id="IPR013154">
    <property type="entry name" value="ADH-like_N"/>
</dbReference>
<dbReference type="Proteomes" id="UP001159427">
    <property type="component" value="Unassembled WGS sequence"/>
</dbReference>
<name>A0ABN8QEV0_9CNID</name>
<keyword evidence="4" id="KW-0560">Oxidoreductase</keyword>
<protein>
    <recommendedName>
        <fullName evidence="11">Alcohol dehydrogenase</fullName>
    </recommendedName>
</protein>
<accession>A0ABN8QEV0</accession>
<evidence type="ECO:0000256" key="3">
    <source>
        <dbReference type="ARBA" id="ARBA00022833"/>
    </source>
</evidence>
<dbReference type="InterPro" id="IPR002328">
    <property type="entry name" value="ADH_Zn_CS"/>
</dbReference>
<dbReference type="Pfam" id="PF00107">
    <property type="entry name" value="ADH_zinc_N"/>
    <property type="match status" value="1"/>
</dbReference>
<sequence>MLETEGKPISCRAAVAWENGKPLVVETVEVNPPGTGEVRIKMVAAGVCHSDLTYFNGGYENAVFPCIIGHEGAGIVESIGEGVTSVKPKSAVFTNEYERRTTSRPFQKGFPPHLVVSSSRWLSDVDVFDPQTIASHNLNFLLRFRFKMASLSVSDHLRHTFDTTQRMDELETGIMLDGTTRLKCKGRQLYHYYGVSTFGEYSVVPEIGVIKIAESMPLDRACLIGCCVSTGYGATLNTVKVEAGSKVAVWGLGGVGLSVVMGCKAAGAARIIGIDIKAEKFDVAKDLGCTECLNPNDHAKPIQQVLKVMTDGGLDYTFECIGHAETMEAAFESSHLAWGTTVIIGIGTKRDLTLNPWKLLSGRTVKGSKVGGSVAKELFPRLCEEYLAGRLNLDKLITHRMSLDEINKAFDVMRAGESIRSVILFEVCCC</sequence>
<keyword evidence="3 6" id="KW-0862">Zinc</keyword>
<evidence type="ECO:0000259" key="8">
    <source>
        <dbReference type="Pfam" id="PF08240"/>
    </source>
</evidence>
<dbReference type="Gene3D" id="3.90.180.10">
    <property type="entry name" value="Medium-chain alcohol dehydrogenases, catalytic domain"/>
    <property type="match status" value="2"/>
</dbReference>